<evidence type="ECO:0000313" key="3">
    <source>
        <dbReference type="Proteomes" id="UP001174694"/>
    </source>
</evidence>
<organism evidence="2 3">
    <name type="scientific">Pleurostoma richardsiae</name>
    <dbReference type="NCBI Taxonomy" id="41990"/>
    <lineage>
        <taxon>Eukaryota</taxon>
        <taxon>Fungi</taxon>
        <taxon>Dikarya</taxon>
        <taxon>Ascomycota</taxon>
        <taxon>Pezizomycotina</taxon>
        <taxon>Sordariomycetes</taxon>
        <taxon>Sordariomycetidae</taxon>
        <taxon>Calosphaeriales</taxon>
        <taxon>Pleurostomataceae</taxon>
        <taxon>Pleurostoma</taxon>
    </lineage>
</organism>
<dbReference type="GO" id="GO:0016491">
    <property type="term" value="F:oxidoreductase activity"/>
    <property type="evidence" value="ECO:0007669"/>
    <property type="project" value="InterPro"/>
</dbReference>
<dbReference type="AlphaFoldDB" id="A0AA38S5R8"/>
<evidence type="ECO:0000259" key="1">
    <source>
        <dbReference type="Pfam" id="PF01323"/>
    </source>
</evidence>
<sequence>MTRFEVQVFSDTTCPWCYLGLMSLDRAMETYKQQHPDAEFEVAWKPFYLFPEAKVSAYPKRDYYLRKFGPSRIAGFYARLSAAATSLGVPPPSFAGTTGNTRDSHRLVLLAQRRSPALGRRLLHAIFEDEFGPAGRDVSDRAFLAEVAAREGLWASEAEALRWLEGGGDGEEGEELGREADEIDRLAKSGKEIEAVPSYVVQGRFRVGGFQEPGVFLGVFERVRALEEEAAAKLKGDDGVLP</sequence>
<gene>
    <name evidence="2" type="ORF">NKR23_g3060</name>
</gene>
<feature type="domain" description="DSBA-like thioredoxin" evidence="1">
    <location>
        <begin position="6"/>
        <end position="208"/>
    </location>
</feature>
<evidence type="ECO:0000313" key="2">
    <source>
        <dbReference type="EMBL" id="KAJ9151164.1"/>
    </source>
</evidence>
<name>A0AA38S5R8_9PEZI</name>
<dbReference type="Gene3D" id="3.40.30.10">
    <property type="entry name" value="Glutaredoxin"/>
    <property type="match status" value="1"/>
</dbReference>
<dbReference type="InterPro" id="IPR001853">
    <property type="entry name" value="DSBA-like_thioredoxin_dom"/>
</dbReference>
<proteinExistence type="predicted"/>
<accession>A0AA38S5R8</accession>
<dbReference type="PANTHER" id="PTHR13887">
    <property type="entry name" value="GLUTATHIONE S-TRANSFERASE KAPPA"/>
    <property type="match status" value="1"/>
</dbReference>
<dbReference type="PANTHER" id="PTHR13887:SF41">
    <property type="entry name" value="THIOREDOXIN SUPERFAMILY PROTEIN"/>
    <property type="match status" value="1"/>
</dbReference>
<keyword evidence="3" id="KW-1185">Reference proteome</keyword>
<dbReference type="CDD" id="cd03024">
    <property type="entry name" value="DsbA_FrnE"/>
    <property type="match status" value="1"/>
</dbReference>
<dbReference type="SUPFAM" id="SSF52833">
    <property type="entry name" value="Thioredoxin-like"/>
    <property type="match status" value="1"/>
</dbReference>
<comment type="caution">
    <text evidence="2">The sequence shown here is derived from an EMBL/GenBank/DDBJ whole genome shotgun (WGS) entry which is preliminary data.</text>
</comment>
<dbReference type="EMBL" id="JANBVO010000006">
    <property type="protein sequence ID" value="KAJ9151164.1"/>
    <property type="molecule type" value="Genomic_DNA"/>
</dbReference>
<protein>
    <recommendedName>
        <fullName evidence="1">DSBA-like thioredoxin domain-containing protein</fullName>
    </recommendedName>
</protein>
<dbReference type="InterPro" id="IPR036249">
    <property type="entry name" value="Thioredoxin-like_sf"/>
</dbReference>
<reference evidence="2" key="1">
    <citation type="submission" date="2022-07" db="EMBL/GenBank/DDBJ databases">
        <title>Fungi with potential for degradation of polypropylene.</title>
        <authorList>
            <person name="Gostincar C."/>
        </authorList>
    </citation>
    <scope>NUCLEOTIDE SEQUENCE</scope>
    <source>
        <strain evidence="2">EXF-13308</strain>
    </source>
</reference>
<dbReference type="Pfam" id="PF01323">
    <property type="entry name" value="DSBA"/>
    <property type="match status" value="1"/>
</dbReference>
<dbReference type="Proteomes" id="UP001174694">
    <property type="component" value="Unassembled WGS sequence"/>
</dbReference>